<keyword evidence="7 10" id="KW-0520">NAD</keyword>
<dbReference type="Proteomes" id="UP001314635">
    <property type="component" value="Unassembled WGS sequence"/>
</dbReference>
<dbReference type="PANTHER" id="PTHR43725">
    <property type="entry name" value="UDP-GLUCOSE 4-EPIMERASE"/>
    <property type="match status" value="1"/>
</dbReference>
<evidence type="ECO:0000256" key="5">
    <source>
        <dbReference type="ARBA" id="ARBA00013189"/>
    </source>
</evidence>
<dbReference type="Pfam" id="PF01370">
    <property type="entry name" value="Epimerase"/>
    <property type="match status" value="1"/>
</dbReference>
<dbReference type="PANTHER" id="PTHR43725:SF53">
    <property type="entry name" value="UDP-ARABINOSE 4-EPIMERASE 1"/>
    <property type="match status" value="1"/>
</dbReference>
<comment type="pathway">
    <text evidence="3 10">Carbohydrate metabolism; galactose metabolism.</text>
</comment>
<dbReference type="SUPFAM" id="SSF51735">
    <property type="entry name" value="NAD(P)-binding Rossmann-fold domains"/>
    <property type="match status" value="1"/>
</dbReference>
<dbReference type="NCBIfam" id="TIGR01179">
    <property type="entry name" value="galE"/>
    <property type="match status" value="1"/>
</dbReference>
<dbReference type="EC" id="5.1.3.2" evidence="5 10"/>
<dbReference type="RefSeq" id="WP_012045588.1">
    <property type="nucleotide sequence ID" value="NZ_JABFDP010000030.1"/>
</dbReference>
<evidence type="ECO:0000256" key="3">
    <source>
        <dbReference type="ARBA" id="ARBA00004947"/>
    </source>
</evidence>
<evidence type="ECO:0000256" key="10">
    <source>
        <dbReference type="RuleBase" id="RU366046"/>
    </source>
</evidence>
<dbReference type="InterPro" id="IPR036291">
    <property type="entry name" value="NAD(P)-bd_dom_sf"/>
</dbReference>
<accession>A0ABS5G728</accession>
<evidence type="ECO:0000313" key="13">
    <source>
        <dbReference type="Proteomes" id="UP001314635"/>
    </source>
</evidence>
<keyword evidence="8 10" id="KW-0413">Isomerase</keyword>
<comment type="catalytic activity">
    <reaction evidence="1 10">
        <text>UDP-alpha-D-glucose = UDP-alpha-D-galactose</text>
        <dbReference type="Rhea" id="RHEA:22168"/>
        <dbReference type="ChEBI" id="CHEBI:58885"/>
        <dbReference type="ChEBI" id="CHEBI:66914"/>
        <dbReference type="EC" id="5.1.3.2"/>
    </reaction>
</comment>
<comment type="caution">
    <text evidence="12">The sequence shown here is derived from an EMBL/GenBank/DDBJ whole genome shotgun (WGS) entry which is preliminary data.</text>
</comment>
<evidence type="ECO:0000256" key="6">
    <source>
        <dbReference type="ARBA" id="ARBA00018569"/>
    </source>
</evidence>
<evidence type="ECO:0000313" key="12">
    <source>
        <dbReference type="EMBL" id="MBR1137128.1"/>
    </source>
</evidence>
<evidence type="ECO:0000259" key="11">
    <source>
        <dbReference type="Pfam" id="PF01370"/>
    </source>
</evidence>
<dbReference type="GO" id="GO:0003978">
    <property type="term" value="F:UDP-glucose 4-epimerase activity"/>
    <property type="evidence" value="ECO:0007669"/>
    <property type="project" value="UniProtKB-EC"/>
</dbReference>
<evidence type="ECO:0000256" key="2">
    <source>
        <dbReference type="ARBA" id="ARBA00001911"/>
    </source>
</evidence>
<dbReference type="EMBL" id="JAFCLK010000013">
    <property type="protein sequence ID" value="MBR1137128.1"/>
    <property type="molecule type" value="Genomic_DNA"/>
</dbReference>
<evidence type="ECO:0000256" key="8">
    <source>
        <dbReference type="ARBA" id="ARBA00023235"/>
    </source>
</evidence>
<reference evidence="13" key="1">
    <citation type="journal article" date="2021" name="ISME J.">
        <title>Evolutionary origin and ecological implication of a unique nif island in free-living Bradyrhizobium lineages.</title>
        <authorList>
            <person name="Tao J."/>
        </authorList>
    </citation>
    <scope>NUCLEOTIDE SEQUENCE [LARGE SCALE GENOMIC DNA]</scope>
    <source>
        <strain evidence="13">SZCCT0094</strain>
    </source>
</reference>
<keyword evidence="9 10" id="KW-0119">Carbohydrate metabolism</keyword>
<evidence type="ECO:0000256" key="4">
    <source>
        <dbReference type="ARBA" id="ARBA00007637"/>
    </source>
</evidence>
<comment type="cofactor">
    <cofactor evidence="2 10">
        <name>NAD(+)</name>
        <dbReference type="ChEBI" id="CHEBI:57540"/>
    </cofactor>
</comment>
<comment type="subunit">
    <text evidence="10">Homodimer.</text>
</comment>
<evidence type="ECO:0000256" key="7">
    <source>
        <dbReference type="ARBA" id="ARBA00023027"/>
    </source>
</evidence>
<dbReference type="InterPro" id="IPR001509">
    <property type="entry name" value="Epimerase_deHydtase"/>
</dbReference>
<dbReference type="InterPro" id="IPR005886">
    <property type="entry name" value="UDP_G4E"/>
</dbReference>
<evidence type="ECO:0000256" key="1">
    <source>
        <dbReference type="ARBA" id="ARBA00000083"/>
    </source>
</evidence>
<gene>
    <name evidence="12" type="primary">galE</name>
    <name evidence="12" type="ORF">JQ619_15245</name>
</gene>
<dbReference type="Gene3D" id="3.90.25.10">
    <property type="entry name" value="UDP-galactose 4-epimerase, domain 1"/>
    <property type="match status" value="1"/>
</dbReference>
<proteinExistence type="inferred from homology"/>
<dbReference type="CDD" id="cd05247">
    <property type="entry name" value="UDP_G4E_1_SDR_e"/>
    <property type="match status" value="1"/>
</dbReference>
<organism evidence="12 13">
    <name type="scientific">Bradyrhizobium denitrificans</name>
    <dbReference type="NCBI Taxonomy" id="2734912"/>
    <lineage>
        <taxon>Bacteria</taxon>
        <taxon>Pseudomonadati</taxon>
        <taxon>Pseudomonadota</taxon>
        <taxon>Alphaproteobacteria</taxon>
        <taxon>Hyphomicrobiales</taxon>
        <taxon>Nitrobacteraceae</taxon>
        <taxon>Bradyrhizobium</taxon>
    </lineage>
</organism>
<name>A0ABS5G728_9BRAD</name>
<feature type="domain" description="NAD-dependent epimerase/dehydratase" evidence="11">
    <location>
        <begin position="3"/>
        <end position="252"/>
    </location>
</feature>
<keyword evidence="13" id="KW-1185">Reference proteome</keyword>
<sequence length="337" mass="36277">MTVLVTGGAGYIGSHMVLALAEAGENVVVIDNLSTGFSAFVPENVPLFIGDAGDEHLVDGVISQHGVDSIIHFAGSVVVPESVRDPLLYYRNNTMTTRSLLNAAVKRGVSRFIFSSTAAVYGNPEQVPVTETAPTRPTSPYGTSKLMAEIMLHDVATAHELNYVVLRYFNVAGADPQGRVGLATVGATHLMKIAMEVATGQRAKIDIYGTDYPTPDGTCIRDFIHVSDLAQAHRAALAYLRTGGSSVTLNCGYGRGYSVLETIEAVRRVSGRAIPTQYAPRRPGDIMTMVADTTRLKALLDWTPAYDNLETIADHALAWEEKLFLERHSGALQRATA</sequence>
<comment type="similarity">
    <text evidence="4 10">Belongs to the NAD(P)-dependent epimerase/dehydratase family.</text>
</comment>
<protein>
    <recommendedName>
        <fullName evidence="6 10">UDP-glucose 4-epimerase</fullName>
        <ecNumber evidence="5 10">5.1.3.2</ecNumber>
    </recommendedName>
</protein>
<evidence type="ECO:0000256" key="9">
    <source>
        <dbReference type="ARBA" id="ARBA00023277"/>
    </source>
</evidence>
<dbReference type="Gene3D" id="3.40.50.720">
    <property type="entry name" value="NAD(P)-binding Rossmann-like Domain"/>
    <property type="match status" value="1"/>
</dbReference>